<keyword evidence="7" id="KW-0813">Transport</keyword>
<comment type="caution">
    <text evidence="7">Lacks conserved residue(s) required for the propagation of feature annotation.</text>
</comment>
<dbReference type="GO" id="GO:0005886">
    <property type="term" value="C:plasma membrane"/>
    <property type="evidence" value="ECO:0007669"/>
    <property type="project" value="UniProtKB-SubCell"/>
</dbReference>
<evidence type="ECO:0000259" key="8">
    <source>
        <dbReference type="Pfam" id="PF06808"/>
    </source>
</evidence>
<keyword evidence="2" id="KW-1003">Cell membrane</keyword>
<keyword evidence="5 7" id="KW-1133">Transmembrane helix</keyword>
<feature type="transmembrane region" description="Helical" evidence="7">
    <location>
        <begin position="363"/>
        <end position="388"/>
    </location>
</feature>
<comment type="function">
    <text evidence="7">Part of the tripartite ATP-independent periplasmic (TRAP) transport system.</text>
</comment>
<protein>
    <recommendedName>
        <fullName evidence="7">TRAP transporter large permease protein</fullName>
    </recommendedName>
</protein>
<evidence type="ECO:0000313" key="10">
    <source>
        <dbReference type="Proteomes" id="UP000269692"/>
    </source>
</evidence>
<dbReference type="PIRSF" id="PIRSF006066">
    <property type="entry name" value="HI0050"/>
    <property type="match status" value="1"/>
</dbReference>
<dbReference type="GO" id="GO:0022857">
    <property type="term" value="F:transmembrane transporter activity"/>
    <property type="evidence" value="ECO:0007669"/>
    <property type="project" value="UniProtKB-UniRule"/>
</dbReference>
<comment type="subcellular location">
    <subcellularLocation>
        <location evidence="1 7">Cell inner membrane</location>
        <topology evidence="1 7">Multi-pass membrane protein</topology>
    </subcellularLocation>
</comment>
<evidence type="ECO:0000256" key="2">
    <source>
        <dbReference type="ARBA" id="ARBA00022475"/>
    </source>
</evidence>
<dbReference type="EMBL" id="RCTF01000001">
    <property type="protein sequence ID" value="RLP81491.1"/>
    <property type="molecule type" value="Genomic_DNA"/>
</dbReference>
<evidence type="ECO:0000256" key="7">
    <source>
        <dbReference type="RuleBase" id="RU369079"/>
    </source>
</evidence>
<name>A0A3L7APD3_9HYPH</name>
<feature type="transmembrane region" description="Helical" evidence="7">
    <location>
        <begin position="250"/>
        <end position="273"/>
    </location>
</feature>
<comment type="subunit">
    <text evidence="7">The complex comprises the extracytoplasmic solute receptor protein and the two transmembrane proteins.</text>
</comment>
<feature type="transmembrane region" description="Helical" evidence="7">
    <location>
        <begin position="400"/>
        <end position="421"/>
    </location>
</feature>
<proteinExistence type="inferred from homology"/>
<keyword evidence="10" id="KW-1185">Reference proteome</keyword>
<dbReference type="OrthoDB" id="7339120at2"/>
<feature type="transmembrane region" description="Helical" evidence="7">
    <location>
        <begin position="222"/>
        <end position="244"/>
    </location>
</feature>
<feature type="transmembrane region" description="Helical" evidence="7">
    <location>
        <begin position="143"/>
        <end position="167"/>
    </location>
</feature>
<keyword evidence="4 7" id="KW-0812">Transmembrane</keyword>
<comment type="similarity">
    <text evidence="7">Belongs to the TRAP transporter large permease family.</text>
</comment>
<evidence type="ECO:0000256" key="3">
    <source>
        <dbReference type="ARBA" id="ARBA00022519"/>
    </source>
</evidence>
<dbReference type="Pfam" id="PF06808">
    <property type="entry name" value="DctM"/>
    <property type="match status" value="1"/>
</dbReference>
<dbReference type="InterPro" id="IPR010656">
    <property type="entry name" value="DctM"/>
</dbReference>
<dbReference type="PANTHER" id="PTHR33362:SF5">
    <property type="entry name" value="C4-DICARBOXYLATE TRAP TRANSPORTER LARGE PERMEASE PROTEIN DCTM"/>
    <property type="match status" value="1"/>
</dbReference>
<feature type="transmembrane region" description="Helical" evidence="7">
    <location>
        <begin position="173"/>
        <end position="201"/>
    </location>
</feature>
<evidence type="ECO:0000313" key="9">
    <source>
        <dbReference type="EMBL" id="RLP81491.1"/>
    </source>
</evidence>
<feature type="transmembrane region" description="Helical" evidence="7">
    <location>
        <begin position="58"/>
        <end position="76"/>
    </location>
</feature>
<dbReference type="Proteomes" id="UP000269692">
    <property type="component" value="Unassembled WGS sequence"/>
</dbReference>
<dbReference type="RefSeq" id="WP_121621306.1">
    <property type="nucleotide sequence ID" value="NZ_JACIIW010000004.1"/>
</dbReference>
<dbReference type="AlphaFoldDB" id="A0A3L7APD3"/>
<dbReference type="PANTHER" id="PTHR33362">
    <property type="entry name" value="SIALIC ACID TRAP TRANSPORTER PERMEASE PROTEIN SIAT-RELATED"/>
    <property type="match status" value="1"/>
</dbReference>
<dbReference type="NCBIfam" id="TIGR00786">
    <property type="entry name" value="dctM"/>
    <property type="match status" value="1"/>
</dbReference>
<organism evidence="9 10">
    <name type="scientific">Xanthobacter tagetidis</name>
    <dbReference type="NCBI Taxonomy" id="60216"/>
    <lineage>
        <taxon>Bacteria</taxon>
        <taxon>Pseudomonadati</taxon>
        <taxon>Pseudomonadota</taxon>
        <taxon>Alphaproteobacteria</taxon>
        <taxon>Hyphomicrobiales</taxon>
        <taxon>Xanthobacteraceae</taxon>
        <taxon>Xanthobacter</taxon>
    </lineage>
</organism>
<gene>
    <name evidence="9" type="ORF">D9R14_00300</name>
</gene>
<evidence type="ECO:0000256" key="4">
    <source>
        <dbReference type="ARBA" id="ARBA00022692"/>
    </source>
</evidence>
<evidence type="ECO:0000256" key="5">
    <source>
        <dbReference type="ARBA" id="ARBA00022989"/>
    </source>
</evidence>
<sequence>MEMIEISGLLLLLLFVLLAGGVWIAVALLVVGFVGMQFVGGGIPAGAVLATTIWGNSASWTLAALPLFVWMGEILFRTRLSDEMFRGLAPWLNWLPGRLMHVNVIACGLFGSVSGSSAATCATVAKIALPELKKRGYDEKVSLGSLAGAGTLGILIPPSITMVVYAVAANVSIIQVFLAGFLPGFLVMALYSGYIIVWSLLNPSKTPPADPPMPWREKLKESANLIPVSLLIIFVFASLLLGWATATECAAWGVAGSLAIAWWQGALSWPAFWASVMGATRLTCMIMLILAGASFMSTSMAYTGIPVALAQWVDSLHLSPYALIAALTVMYILLGAALDGLSMIVLTTSVVIPMIKTAGFDPIWFGIFLVLVVEMAEVSPPVGFNLFVLQTMSGKDSNTVALAALPFFFLLVAAVAIITVFPQIVMVLPELAYGQ</sequence>
<keyword evidence="6 7" id="KW-0472">Membrane</keyword>
<comment type="caution">
    <text evidence="9">The sequence shown here is derived from an EMBL/GenBank/DDBJ whole genome shotgun (WGS) entry which is preliminary data.</text>
</comment>
<accession>A0A3L7APD3</accession>
<keyword evidence="3 7" id="KW-0997">Cell inner membrane</keyword>
<feature type="transmembrane region" description="Helical" evidence="7">
    <location>
        <begin position="12"/>
        <end position="38"/>
    </location>
</feature>
<evidence type="ECO:0000256" key="6">
    <source>
        <dbReference type="ARBA" id="ARBA00023136"/>
    </source>
</evidence>
<feature type="transmembrane region" description="Helical" evidence="7">
    <location>
        <begin position="285"/>
        <end position="309"/>
    </location>
</feature>
<feature type="transmembrane region" description="Helical" evidence="7">
    <location>
        <begin position="321"/>
        <end position="351"/>
    </location>
</feature>
<reference evidence="9 10" key="1">
    <citation type="submission" date="2018-10" db="EMBL/GenBank/DDBJ databases">
        <title>Xanthobacter tagetidis genome sequencing and assembly.</title>
        <authorList>
            <person name="Maclea K.S."/>
            <person name="Goen A.E."/>
            <person name="Fatima S.A."/>
        </authorList>
    </citation>
    <scope>NUCLEOTIDE SEQUENCE [LARGE SCALE GENOMIC DNA]</scope>
    <source>
        <strain evidence="9 10">ATCC 700314</strain>
    </source>
</reference>
<dbReference type="InterPro" id="IPR004681">
    <property type="entry name" value="TRAP_DctM"/>
</dbReference>
<feature type="domain" description="TRAP C4-dicarboxylate transport system permease DctM subunit" evidence="8">
    <location>
        <begin position="11"/>
        <end position="424"/>
    </location>
</feature>
<evidence type="ECO:0000256" key="1">
    <source>
        <dbReference type="ARBA" id="ARBA00004429"/>
    </source>
</evidence>